<organism evidence="1 2">
    <name type="scientific">Caldimonas mangrovi</name>
    <dbReference type="NCBI Taxonomy" id="2944811"/>
    <lineage>
        <taxon>Bacteria</taxon>
        <taxon>Pseudomonadati</taxon>
        <taxon>Pseudomonadota</taxon>
        <taxon>Betaproteobacteria</taxon>
        <taxon>Burkholderiales</taxon>
        <taxon>Sphaerotilaceae</taxon>
        <taxon>Caldimonas</taxon>
    </lineage>
</organism>
<dbReference type="Proteomes" id="UP001165541">
    <property type="component" value="Unassembled WGS sequence"/>
</dbReference>
<gene>
    <name evidence="1" type="ORF">M8A51_07800</name>
</gene>
<accession>A0ABT0YL16</accession>
<reference evidence="1" key="1">
    <citation type="submission" date="2022-05" db="EMBL/GenBank/DDBJ databases">
        <title>Schlegelella sp. nov., isolated from mangrove soil.</title>
        <authorList>
            <person name="Liu Y."/>
            <person name="Ge X."/>
            <person name="Liu W."/>
        </authorList>
    </citation>
    <scope>NUCLEOTIDE SEQUENCE</scope>
    <source>
        <strain evidence="1">S2-27</strain>
    </source>
</reference>
<name>A0ABT0YL16_9BURK</name>
<sequence length="125" mass="13500">MSAIGATVWAIAEGYIPGHSTGDGPALESHETACLLNTGDTPAQVRITLYFKDRAPAGPYRVAVKPRRTLHLRFNDLKDPEPVPRDTDYASVIESDVPIVVQHTRLDSRQPALALLSTVAFPAAP</sequence>
<dbReference type="Pfam" id="PF07100">
    <property type="entry name" value="ASRT"/>
    <property type="match status" value="1"/>
</dbReference>
<comment type="caution">
    <text evidence="1">The sequence shown here is derived from an EMBL/GenBank/DDBJ whole genome shotgun (WGS) entry which is preliminary data.</text>
</comment>
<protein>
    <submittedName>
        <fullName evidence="1">Sensory rhodopsin transducer</fullName>
    </submittedName>
</protein>
<evidence type="ECO:0000313" key="2">
    <source>
        <dbReference type="Proteomes" id="UP001165541"/>
    </source>
</evidence>
<keyword evidence="2" id="KW-1185">Reference proteome</keyword>
<dbReference type="Gene3D" id="2.60.290.11">
    <property type="entry name" value="TM1070-like"/>
    <property type="match status" value="1"/>
</dbReference>
<proteinExistence type="predicted"/>
<dbReference type="SUPFAM" id="SSF89232">
    <property type="entry name" value="Hypothetical protein TM1070"/>
    <property type="match status" value="1"/>
</dbReference>
<evidence type="ECO:0000313" key="1">
    <source>
        <dbReference type="EMBL" id="MCM5679433.1"/>
    </source>
</evidence>
<dbReference type="EMBL" id="JAMKFE010000004">
    <property type="protein sequence ID" value="MCM5679433.1"/>
    <property type="molecule type" value="Genomic_DNA"/>
</dbReference>
<dbReference type="InterPro" id="IPR009794">
    <property type="entry name" value="ASRT"/>
</dbReference>
<dbReference type="RefSeq" id="WP_251777644.1">
    <property type="nucleotide sequence ID" value="NZ_JAMKFE010000004.1"/>
</dbReference>
<dbReference type="PIRSF" id="PIRSF008711">
    <property type="entry name" value="UCP008711"/>
    <property type="match status" value="1"/>
</dbReference>
<dbReference type="InterPro" id="IPR036698">
    <property type="entry name" value="TM1070-like_sf"/>
</dbReference>